<reference evidence="4" key="3">
    <citation type="submission" date="2016-03" db="UniProtKB">
        <authorList>
            <consortium name="EnsemblProtists"/>
        </authorList>
    </citation>
    <scope>IDENTIFICATION</scope>
</reference>
<feature type="transmembrane region" description="Helical" evidence="2">
    <location>
        <begin position="391"/>
        <end position="409"/>
    </location>
</feature>
<proteinExistence type="predicted"/>
<feature type="transmembrane region" description="Helical" evidence="2">
    <location>
        <begin position="278"/>
        <end position="300"/>
    </location>
</feature>
<name>L1JM19_GUITC</name>
<protein>
    <submittedName>
        <fullName evidence="3 4">Uncharacterized protein</fullName>
    </submittedName>
</protein>
<evidence type="ECO:0000256" key="2">
    <source>
        <dbReference type="SAM" id="Phobius"/>
    </source>
</evidence>
<dbReference type="GeneID" id="17305876"/>
<keyword evidence="5" id="KW-1185">Reference proteome</keyword>
<evidence type="ECO:0000313" key="5">
    <source>
        <dbReference type="Proteomes" id="UP000011087"/>
    </source>
</evidence>
<evidence type="ECO:0000256" key="1">
    <source>
        <dbReference type="SAM" id="MobiDB-lite"/>
    </source>
</evidence>
<dbReference type="KEGG" id="gtt:GUITHDRAFT_105280"/>
<dbReference type="PaxDb" id="55529-EKX49205"/>
<feature type="transmembrane region" description="Helical" evidence="2">
    <location>
        <begin position="962"/>
        <end position="989"/>
    </location>
</feature>
<feature type="transmembrane region" description="Helical" evidence="2">
    <location>
        <begin position="1027"/>
        <end position="1045"/>
    </location>
</feature>
<reference evidence="3 5" key="1">
    <citation type="journal article" date="2012" name="Nature">
        <title>Algal genomes reveal evolutionary mosaicism and the fate of nucleomorphs.</title>
        <authorList>
            <consortium name="DOE Joint Genome Institute"/>
            <person name="Curtis B.A."/>
            <person name="Tanifuji G."/>
            <person name="Burki F."/>
            <person name="Gruber A."/>
            <person name="Irimia M."/>
            <person name="Maruyama S."/>
            <person name="Arias M.C."/>
            <person name="Ball S.G."/>
            <person name="Gile G.H."/>
            <person name="Hirakawa Y."/>
            <person name="Hopkins J.F."/>
            <person name="Kuo A."/>
            <person name="Rensing S.A."/>
            <person name="Schmutz J."/>
            <person name="Symeonidi A."/>
            <person name="Elias M."/>
            <person name="Eveleigh R.J."/>
            <person name="Herman E.K."/>
            <person name="Klute M.J."/>
            <person name="Nakayama T."/>
            <person name="Obornik M."/>
            <person name="Reyes-Prieto A."/>
            <person name="Armbrust E.V."/>
            <person name="Aves S.J."/>
            <person name="Beiko R.G."/>
            <person name="Coutinho P."/>
            <person name="Dacks J.B."/>
            <person name="Durnford D.G."/>
            <person name="Fast N.M."/>
            <person name="Green B.R."/>
            <person name="Grisdale C.J."/>
            <person name="Hempel F."/>
            <person name="Henrissat B."/>
            <person name="Hoppner M.P."/>
            <person name="Ishida K."/>
            <person name="Kim E."/>
            <person name="Koreny L."/>
            <person name="Kroth P.G."/>
            <person name="Liu Y."/>
            <person name="Malik S.B."/>
            <person name="Maier U.G."/>
            <person name="McRose D."/>
            <person name="Mock T."/>
            <person name="Neilson J.A."/>
            <person name="Onodera N.T."/>
            <person name="Poole A.M."/>
            <person name="Pritham E.J."/>
            <person name="Richards T.A."/>
            <person name="Rocap G."/>
            <person name="Roy S.W."/>
            <person name="Sarai C."/>
            <person name="Schaack S."/>
            <person name="Shirato S."/>
            <person name="Slamovits C.H."/>
            <person name="Spencer D.F."/>
            <person name="Suzuki S."/>
            <person name="Worden A.Z."/>
            <person name="Zauner S."/>
            <person name="Barry K."/>
            <person name="Bell C."/>
            <person name="Bharti A.K."/>
            <person name="Crow J.A."/>
            <person name="Grimwood J."/>
            <person name="Kramer R."/>
            <person name="Lindquist E."/>
            <person name="Lucas S."/>
            <person name="Salamov A."/>
            <person name="McFadden G.I."/>
            <person name="Lane C.E."/>
            <person name="Keeling P.J."/>
            <person name="Gray M.W."/>
            <person name="Grigoriev I.V."/>
            <person name="Archibald J.M."/>
        </authorList>
    </citation>
    <scope>NUCLEOTIDE SEQUENCE</scope>
    <source>
        <strain evidence="3 5">CCMP2712</strain>
    </source>
</reference>
<dbReference type="HOGENOM" id="CLU_005527_0_0_1"/>
<accession>L1JM19</accession>
<dbReference type="Proteomes" id="UP000011087">
    <property type="component" value="Unassembled WGS sequence"/>
</dbReference>
<organism evidence="3">
    <name type="scientific">Guillardia theta (strain CCMP2712)</name>
    <name type="common">Cryptophyte</name>
    <dbReference type="NCBI Taxonomy" id="905079"/>
    <lineage>
        <taxon>Eukaryota</taxon>
        <taxon>Cryptophyceae</taxon>
        <taxon>Pyrenomonadales</taxon>
        <taxon>Geminigeraceae</taxon>
        <taxon>Guillardia</taxon>
    </lineage>
</organism>
<keyword evidence="2" id="KW-1133">Transmembrane helix</keyword>
<evidence type="ECO:0000313" key="4">
    <source>
        <dbReference type="EnsemblProtists" id="EKX49205"/>
    </source>
</evidence>
<dbReference type="RefSeq" id="XP_005836185.1">
    <property type="nucleotide sequence ID" value="XM_005836128.1"/>
</dbReference>
<evidence type="ECO:0000313" key="3">
    <source>
        <dbReference type="EMBL" id="EKX49205.1"/>
    </source>
</evidence>
<reference evidence="5" key="2">
    <citation type="submission" date="2012-11" db="EMBL/GenBank/DDBJ databases">
        <authorList>
            <person name="Kuo A."/>
            <person name="Curtis B.A."/>
            <person name="Tanifuji G."/>
            <person name="Burki F."/>
            <person name="Gruber A."/>
            <person name="Irimia M."/>
            <person name="Maruyama S."/>
            <person name="Arias M.C."/>
            <person name="Ball S.G."/>
            <person name="Gile G.H."/>
            <person name="Hirakawa Y."/>
            <person name="Hopkins J.F."/>
            <person name="Rensing S.A."/>
            <person name="Schmutz J."/>
            <person name="Symeonidi A."/>
            <person name="Elias M."/>
            <person name="Eveleigh R.J."/>
            <person name="Herman E.K."/>
            <person name="Klute M.J."/>
            <person name="Nakayama T."/>
            <person name="Obornik M."/>
            <person name="Reyes-Prieto A."/>
            <person name="Armbrust E.V."/>
            <person name="Aves S.J."/>
            <person name="Beiko R.G."/>
            <person name="Coutinho P."/>
            <person name="Dacks J.B."/>
            <person name="Durnford D.G."/>
            <person name="Fast N.M."/>
            <person name="Green B.R."/>
            <person name="Grisdale C."/>
            <person name="Hempe F."/>
            <person name="Henrissat B."/>
            <person name="Hoppner M.P."/>
            <person name="Ishida K.-I."/>
            <person name="Kim E."/>
            <person name="Koreny L."/>
            <person name="Kroth P.G."/>
            <person name="Liu Y."/>
            <person name="Malik S.-B."/>
            <person name="Maier U.G."/>
            <person name="McRose D."/>
            <person name="Mock T."/>
            <person name="Neilson J.A."/>
            <person name="Onodera N.T."/>
            <person name="Poole A.M."/>
            <person name="Pritham E.J."/>
            <person name="Richards T.A."/>
            <person name="Rocap G."/>
            <person name="Roy S.W."/>
            <person name="Sarai C."/>
            <person name="Schaack S."/>
            <person name="Shirato S."/>
            <person name="Slamovits C.H."/>
            <person name="Spencer D.F."/>
            <person name="Suzuki S."/>
            <person name="Worden A.Z."/>
            <person name="Zauner S."/>
            <person name="Barry K."/>
            <person name="Bell C."/>
            <person name="Bharti A.K."/>
            <person name="Crow J.A."/>
            <person name="Grimwood J."/>
            <person name="Kramer R."/>
            <person name="Lindquist E."/>
            <person name="Lucas S."/>
            <person name="Salamov A."/>
            <person name="McFadden G.I."/>
            <person name="Lane C.E."/>
            <person name="Keeling P.J."/>
            <person name="Gray M.W."/>
            <person name="Grigoriev I.V."/>
            <person name="Archibald J.M."/>
        </authorList>
    </citation>
    <scope>NUCLEOTIDE SEQUENCE</scope>
    <source>
        <strain evidence="5">CCMP2712</strain>
    </source>
</reference>
<dbReference type="EMBL" id="JH992983">
    <property type="protein sequence ID" value="EKX49205.1"/>
    <property type="molecule type" value="Genomic_DNA"/>
</dbReference>
<feature type="region of interest" description="Disordered" evidence="1">
    <location>
        <begin position="19"/>
        <end position="39"/>
    </location>
</feature>
<keyword evidence="2" id="KW-0472">Membrane</keyword>
<feature type="transmembrane region" description="Helical" evidence="2">
    <location>
        <begin position="1052"/>
        <end position="1073"/>
    </location>
</feature>
<keyword evidence="2" id="KW-0812">Transmembrane</keyword>
<gene>
    <name evidence="3" type="ORF">GUITHDRAFT_105280</name>
</gene>
<feature type="transmembrane region" description="Helical" evidence="2">
    <location>
        <begin position="779"/>
        <end position="798"/>
    </location>
</feature>
<dbReference type="EnsemblProtists" id="EKX49205">
    <property type="protein sequence ID" value="EKX49205"/>
    <property type="gene ID" value="GUITHDRAFT_105280"/>
</dbReference>
<feature type="transmembrane region" description="Helical" evidence="2">
    <location>
        <begin position="307"/>
        <end position="330"/>
    </location>
</feature>
<feature type="transmembrane region" description="Helical" evidence="2">
    <location>
        <begin position="342"/>
        <end position="362"/>
    </location>
</feature>
<sequence>MRVGDETCEASSDIVLARDRHAETSRQGDDERGHGEEGVRHNLDMYTEEIRDEFLRYAAQRPGDYLQTHLMACQTTVYRKDIKRIISSARPLHALVTLRSIQILLLCSGVLMLFALTSHGSAFLPFSQVGNHEVRSSRFFRLHVHTFRGKHGSMGITSSTAFVHDFGALQNNCKVKSDRASYEYSQNSIVLRFEREITFDGWYFVTNNLSIEADPIDFRLETSKDGDRWDEVGLPWVCGSKHERDVVKHKNFSFPTPLKRLEDVKFDFSTLSCTYGQYLVLIAMLIEGSMTIVAALVALLDFYGIPIMILATSSFVRSVLQIVAFVALYRENHVVSIAGYDVRTILIEALTTMIFFPAWGLFSPPTVFPTALICSIILATCSLVLGDVPVISLVIAAASCWMIVYIEQVKKDCRRSVKEDFVQLSALWSKMSSSKEAEEELNEMKMLISRWNDNNSDKQTYGLRHLNSFVLTSSSLSPIRAGPGQGLNAPKLISIDNTNLSMYVDSLDQLYCQAVAVYPILNHKTLQLAAQCDGQLCTTSEGEFVHAADALANESVRNKVRWEKIKNVDEVVDDIATRYDWDVSKACDLVTQRIVFSDLPSLKKCISIMAGDTDISIVEIHNHFDKQDGSRKLAGYRDCKIYFRFKTDSAVQSCVRGFVCRLVLEHVQFVIHSSVHQTLRRRSYLQIMAPNVSSLTQDLNERGWLSMGGRRRQRALSVVTIIPNEDVNSVIPPREQELLMHRCYYPGSVLDNRLNEERLAVKTAATVSVWFTSRPTTHALGKPIVHGILFLFAIYYYYRTFESFKASMHNSKFQAYHARFTAIEYRNGSLATDAIGPRVGTLGFKLDGCPVDLPTTGVATVTRGRHLYLSIPSPITANGWTFSTLLQADSQDLDPVKFELHVLDRQATDAPWLVEESSWKYVSGSVCRWVFLEITCTFIEGDKYDTNLIRGAENQVDLQVPWYSILIVVYGHFFDGNFVLATCLLAVAGHVHAARMTYGLTVGLMVSVLEFTAATGQLSSERPWDSFYVWVYAVMFTLLGLILIFKESLIPPFIPVLFFTTMTGMLVNNFLIIRRSAIDFPPIIYQSRRDVEGDKRQYDEVWDQLVSQPSSLKALDELAQLAASIRQSDKIVQTVRRIDGPGENLFVPQQTAAPPLTAMLRSVHVPWWRRGQEEGLDGRRIRSLDQLYAQAALLEQHLREKAIALSRASNGLFVLNSPGQEQEHKVTFIRMEEAEAQGLVQQIKFAKLKGVDRAIEKLSRSYNCEVSLLVDVARQCVVFEAVEDLCSCLRAIMSDPELEIIRIKNRLDLHYRSDRSAGYRDVAMNLRIHSSESKRLGLSGHVCEIQLVLKEVMMLKSVVGHKRYVVFRNVRCE</sequence>
<feature type="transmembrane region" description="Helical" evidence="2">
    <location>
        <begin position="996"/>
        <end position="1015"/>
    </location>
</feature>